<name>A0A5A7TWK2_CUCMM</name>
<comment type="caution">
    <text evidence="2">The sequence shown here is derived from an EMBL/GenBank/DDBJ whole genome shotgun (WGS) entry which is preliminary data.</text>
</comment>
<evidence type="ECO:0000259" key="1">
    <source>
        <dbReference type="Pfam" id="PF25372"/>
    </source>
</evidence>
<feature type="domain" description="F-box/LRR-repeat protein 15-like leucin rich repeat" evidence="1">
    <location>
        <begin position="51"/>
        <end position="183"/>
    </location>
</feature>
<dbReference type="FunFam" id="3.80.10.10:FF:000925">
    <property type="entry name" value="F-box protein At5g67140"/>
    <property type="match status" value="1"/>
</dbReference>
<dbReference type="InterPro" id="IPR032675">
    <property type="entry name" value="LRR_dom_sf"/>
</dbReference>
<gene>
    <name evidence="2" type="ORF">E6C27_scaffold243G002960</name>
</gene>
<proteinExistence type="predicted"/>
<sequence length="199" mass="22210">MESAVEIDRARGVCRKWKDGVEMSIGRRKSLSFAGWKMKDDSTARLIRHEHSLRELDFSRSHWGCQITDHGLNQISLAKCIPNLKSISLWGMVGITDKGVVQLISRANSLQNLNIGGTYITDISLLAIANNCPNLKTIVLWCCRLVTESGLLILVRKCCKLESINVWAMRVPVDCFVGLVAISPSLQIKSRSVLDSTWV</sequence>
<protein>
    <submittedName>
        <fullName evidence="2">F-box protein</fullName>
    </submittedName>
</protein>
<dbReference type="GO" id="GO:0031146">
    <property type="term" value="P:SCF-dependent proteasomal ubiquitin-dependent protein catabolic process"/>
    <property type="evidence" value="ECO:0007669"/>
    <property type="project" value="TreeGrafter"/>
</dbReference>
<dbReference type="OrthoDB" id="550575at2759"/>
<accession>A0A5A7TWK2</accession>
<organism evidence="2 3">
    <name type="scientific">Cucumis melo var. makuwa</name>
    <name type="common">Oriental melon</name>
    <dbReference type="NCBI Taxonomy" id="1194695"/>
    <lineage>
        <taxon>Eukaryota</taxon>
        <taxon>Viridiplantae</taxon>
        <taxon>Streptophyta</taxon>
        <taxon>Embryophyta</taxon>
        <taxon>Tracheophyta</taxon>
        <taxon>Spermatophyta</taxon>
        <taxon>Magnoliopsida</taxon>
        <taxon>eudicotyledons</taxon>
        <taxon>Gunneridae</taxon>
        <taxon>Pentapetalae</taxon>
        <taxon>rosids</taxon>
        <taxon>fabids</taxon>
        <taxon>Cucurbitales</taxon>
        <taxon>Cucurbitaceae</taxon>
        <taxon>Benincaseae</taxon>
        <taxon>Cucumis</taxon>
    </lineage>
</organism>
<evidence type="ECO:0000313" key="3">
    <source>
        <dbReference type="Proteomes" id="UP000321393"/>
    </source>
</evidence>
<dbReference type="GO" id="GO:0019005">
    <property type="term" value="C:SCF ubiquitin ligase complex"/>
    <property type="evidence" value="ECO:0007669"/>
    <property type="project" value="TreeGrafter"/>
</dbReference>
<dbReference type="PANTHER" id="PTHR13318">
    <property type="entry name" value="PARTNER OF PAIRED, ISOFORM B-RELATED"/>
    <property type="match status" value="1"/>
</dbReference>
<dbReference type="SMART" id="SM00367">
    <property type="entry name" value="LRR_CC"/>
    <property type="match status" value="4"/>
</dbReference>
<dbReference type="InterPro" id="IPR057207">
    <property type="entry name" value="FBXL15_LRR"/>
</dbReference>
<dbReference type="AlphaFoldDB" id="A0A5A7TWK2"/>
<dbReference type="Proteomes" id="UP000321393">
    <property type="component" value="Unassembled WGS sequence"/>
</dbReference>
<reference evidence="2 3" key="1">
    <citation type="submission" date="2019-08" db="EMBL/GenBank/DDBJ databases">
        <title>Draft genome sequences of two oriental melons (Cucumis melo L. var makuwa).</title>
        <authorList>
            <person name="Kwon S.-Y."/>
        </authorList>
    </citation>
    <scope>NUCLEOTIDE SEQUENCE [LARGE SCALE GENOMIC DNA]</scope>
    <source>
        <strain evidence="3">cv. SW 3</strain>
        <tissue evidence="2">Leaf</tissue>
    </source>
</reference>
<dbReference type="InterPro" id="IPR006553">
    <property type="entry name" value="Leu-rich_rpt_Cys-con_subtyp"/>
</dbReference>
<dbReference type="Pfam" id="PF25372">
    <property type="entry name" value="DUF7885"/>
    <property type="match status" value="1"/>
</dbReference>
<dbReference type="EMBL" id="SSTE01014401">
    <property type="protein sequence ID" value="KAA0045775.1"/>
    <property type="molecule type" value="Genomic_DNA"/>
</dbReference>
<dbReference type="Gene3D" id="3.80.10.10">
    <property type="entry name" value="Ribonuclease Inhibitor"/>
    <property type="match status" value="1"/>
</dbReference>
<dbReference type="SUPFAM" id="SSF52047">
    <property type="entry name" value="RNI-like"/>
    <property type="match status" value="1"/>
</dbReference>
<evidence type="ECO:0000313" key="2">
    <source>
        <dbReference type="EMBL" id="KAA0045775.1"/>
    </source>
</evidence>